<organism evidence="2 3">
    <name type="scientific">Curvibacter cyanobacteriorum</name>
    <dbReference type="NCBI Taxonomy" id="3026422"/>
    <lineage>
        <taxon>Bacteria</taxon>
        <taxon>Pseudomonadati</taxon>
        <taxon>Pseudomonadota</taxon>
        <taxon>Betaproteobacteria</taxon>
        <taxon>Burkholderiales</taxon>
        <taxon>Comamonadaceae</taxon>
        <taxon>Curvibacter</taxon>
    </lineage>
</organism>
<keyword evidence="3" id="KW-1185">Reference proteome</keyword>
<dbReference type="Proteomes" id="UP001528673">
    <property type="component" value="Unassembled WGS sequence"/>
</dbReference>
<reference evidence="2 3" key="1">
    <citation type="submission" date="2023-02" db="EMBL/GenBank/DDBJ databases">
        <title>Bacterial whole genomic sequence of Curvibacter sp. HBC61.</title>
        <authorList>
            <person name="Le V."/>
            <person name="Ko S.-R."/>
            <person name="Ahn C.-Y."/>
            <person name="Oh H.-M."/>
        </authorList>
    </citation>
    <scope>NUCLEOTIDE SEQUENCE [LARGE SCALE GENOMIC DNA]</scope>
    <source>
        <strain evidence="2 3">HBC61</strain>
    </source>
</reference>
<protein>
    <recommendedName>
        <fullName evidence="4">DUF883 domain-containing protein</fullName>
    </recommendedName>
</protein>
<proteinExistence type="predicted"/>
<evidence type="ECO:0008006" key="4">
    <source>
        <dbReference type="Google" id="ProtNLM"/>
    </source>
</evidence>
<keyword evidence="1" id="KW-0812">Transmembrane</keyword>
<evidence type="ECO:0000256" key="1">
    <source>
        <dbReference type="SAM" id="Phobius"/>
    </source>
</evidence>
<evidence type="ECO:0000313" key="3">
    <source>
        <dbReference type="Proteomes" id="UP001528673"/>
    </source>
</evidence>
<evidence type="ECO:0000313" key="2">
    <source>
        <dbReference type="EMBL" id="MDD0837463.1"/>
    </source>
</evidence>
<comment type="caution">
    <text evidence="2">The sequence shown here is derived from an EMBL/GenBank/DDBJ whole genome shotgun (WGS) entry which is preliminary data.</text>
</comment>
<sequence>MTLEETRKALRQLQADAMALHIQTMRLREDLRYNSPRAERLQYWASVGVGAMVGAVISLGLTQ</sequence>
<name>A0ABT5MUH5_9BURK</name>
<keyword evidence="1" id="KW-0472">Membrane</keyword>
<keyword evidence="1" id="KW-1133">Transmembrane helix</keyword>
<accession>A0ABT5MUH5</accession>
<dbReference type="EMBL" id="JAQSIP010000001">
    <property type="protein sequence ID" value="MDD0837463.1"/>
    <property type="molecule type" value="Genomic_DNA"/>
</dbReference>
<gene>
    <name evidence="2" type="ORF">PSQ40_02650</name>
</gene>
<feature type="transmembrane region" description="Helical" evidence="1">
    <location>
        <begin position="41"/>
        <end position="61"/>
    </location>
</feature>